<dbReference type="AlphaFoldDB" id="A0A5B7JWK6"/>
<sequence>MNMEKRHSTEGVKRQVANVQRYFNPFSTGTYFYLRFVHH</sequence>
<dbReference type="EMBL" id="VSRR010131238">
    <property type="protein sequence ID" value="MPD02402.1"/>
    <property type="molecule type" value="Genomic_DNA"/>
</dbReference>
<name>A0A5B7JWK6_PORTR</name>
<dbReference type="Proteomes" id="UP000324222">
    <property type="component" value="Unassembled WGS sequence"/>
</dbReference>
<evidence type="ECO:0000313" key="1">
    <source>
        <dbReference type="EMBL" id="MPD02402.1"/>
    </source>
</evidence>
<protein>
    <submittedName>
        <fullName evidence="1">Uncharacterized protein</fullName>
    </submittedName>
</protein>
<gene>
    <name evidence="1" type="ORF">E2C01_097981</name>
</gene>
<comment type="caution">
    <text evidence="1">The sequence shown here is derived from an EMBL/GenBank/DDBJ whole genome shotgun (WGS) entry which is preliminary data.</text>
</comment>
<reference evidence="1 2" key="1">
    <citation type="submission" date="2019-05" db="EMBL/GenBank/DDBJ databases">
        <title>Another draft genome of Portunus trituberculatus and its Hox gene families provides insights of decapod evolution.</title>
        <authorList>
            <person name="Jeong J.-H."/>
            <person name="Song I."/>
            <person name="Kim S."/>
            <person name="Choi T."/>
            <person name="Kim D."/>
            <person name="Ryu S."/>
            <person name="Kim W."/>
        </authorList>
    </citation>
    <scope>NUCLEOTIDE SEQUENCE [LARGE SCALE GENOMIC DNA]</scope>
    <source>
        <tissue evidence="1">Muscle</tissue>
    </source>
</reference>
<accession>A0A5B7JWK6</accession>
<proteinExistence type="predicted"/>
<organism evidence="1 2">
    <name type="scientific">Portunus trituberculatus</name>
    <name type="common">Swimming crab</name>
    <name type="synonym">Neptunus trituberculatus</name>
    <dbReference type="NCBI Taxonomy" id="210409"/>
    <lineage>
        <taxon>Eukaryota</taxon>
        <taxon>Metazoa</taxon>
        <taxon>Ecdysozoa</taxon>
        <taxon>Arthropoda</taxon>
        <taxon>Crustacea</taxon>
        <taxon>Multicrustacea</taxon>
        <taxon>Malacostraca</taxon>
        <taxon>Eumalacostraca</taxon>
        <taxon>Eucarida</taxon>
        <taxon>Decapoda</taxon>
        <taxon>Pleocyemata</taxon>
        <taxon>Brachyura</taxon>
        <taxon>Eubrachyura</taxon>
        <taxon>Portunoidea</taxon>
        <taxon>Portunidae</taxon>
        <taxon>Portuninae</taxon>
        <taxon>Portunus</taxon>
    </lineage>
</organism>
<keyword evidence="2" id="KW-1185">Reference proteome</keyword>
<evidence type="ECO:0000313" key="2">
    <source>
        <dbReference type="Proteomes" id="UP000324222"/>
    </source>
</evidence>